<evidence type="ECO:0000313" key="2">
    <source>
        <dbReference type="EMBL" id="GFG67233.1"/>
    </source>
</evidence>
<dbReference type="KEGG" id="mku:I2456_20260"/>
<evidence type="ECO:0000313" key="5">
    <source>
        <dbReference type="Proteomes" id="UP000663583"/>
    </source>
</evidence>
<dbReference type="AlphaFoldDB" id="A0AAX1J8J5"/>
<dbReference type="Proteomes" id="UP000663583">
    <property type="component" value="Chromosome"/>
</dbReference>
<name>A0AAX1J8J5_9MYCO</name>
<evidence type="ECO:0000259" key="1">
    <source>
        <dbReference type="Pfam" id="PF08241"/>
    </source>
</evidence>
<dbReference type="PANTHER" id="PTHR45036:SF1">
    <property type="entry name" value="METHYLTRANSFERASE LIKE 7A"/>
    <property type="match status" value="1"/>
</dbReference>
<gene>
    <name evidence="3" type="ORF">I2456_20260</name>
    <name evidence="2" type="ORF">MKUB_47230</name>
</gene>
<protein>
    <submittedName>
        <fullName evidence="3">Class I SAM-dependent methyltransferase</fullName>
    </submittedName>
</protein>
<reference evidence="2 4" key="1">
    <citation type="journal article" date="2019" name="Emerg. Microbes Infect.">
        <title>Comprehensive subspecies identification of 175 nontuberculous mycobacteria species based on 7547 genomic profiles.</title>
        <authorList>
            <person name="Matsumoto Y."/>
            <person name="Kinjo T."/>
            <person name="Motooka D."/>
            <person name="Nabeya D."/>
            <person name="Jung N."/>
            <person name="Uechi K."/>
            <person name="Horii T."/>
            <person name="Iida T."/>
            <person name="Fujita J."/>
            <person name="Nakamura S."/>
        </authorList>
    </citation>
    <scope>NUCLEOTIDE SEQUENCE [LARGE SCALE GENOMIC DNA]</scope>
    <source>
        <strain evidence="2 4">JCM 13573</strain>
    </source>
</reference>
<dbReference type="Pfam" id="PF08241">
    <property type="entry name" value="Methyltransf_11"/>
    <property type="match status" value="1"/>
</dbReference>
<accession>A0AAX1J8J5</accession>
<dbReference type="Gene3D" id="3.40.50.150">
    <property type="entry name" value="Vaccinia Virus protein VP39"/>
    <property type="match status" value="1"/>
</dbReference>
<dbReference type="PANTHER" id="PTHR45036">
    <property type="entry name" value="METHYLTRANSFERASE LIKE 7B"/>
    <property type="match status" value="1"/>
</dbReference>
<feature type="domain" description="Methyltransferase type 11" evidence="1">
    <location>
        <begin position="43"/>
        <end position="135"/>
    </location>
</feature>
<reference evidence="2" key="2">
    <citation type="submission" date="2020-02" db="EMBL/GenBank/DDBJ databases">
        <authorList>
            <person name="Matsumoto Y."/>
            <person name="Kinjo T."/>
            <person name="Motooka D."/>
            <person name="Nabeya D."/>
            <person name="Jung N."/>
            <person name="Uechi K."/>
            <person name="Horii T."/>
            <person name="Iida T."/>
            <person name="Fujita J."/>
            <person name="Nakamura S."/>
        </authorList>
    </citation>
    <scope>NUCLEOTIDE SEQUENCE</scope>
    <source>
        <strain evidence="2">JCM 13573</strain>
    </source>
</reference>
<keyword evidence="4" id="KW-1185">Reference proteome</keyword>
<dbReference type="EMBL" id="CP065047">
    <property type="protein sequence ID" value="QPI36773.1"/>
    <property type="molecule type" value="Genomic_DNA"/>
</dbReference>
<dbReference type="CDD" id="cd02440">
    <property type="entry name" value="AdoMet_MTases"/>
    <property type="match status" value="1"/>
</dbReference>
<dbReference type="InterPro" id="IPR029063">
    <property type="entry name" value="SAM-dependent_MTases_sf"/>
</dbReference>
<organism evidence="3 5">
    <name type="scientific">Mycobacterium kubicae</name>
    <dbReference type="NCBI Taxonomy" id="120959"/>
    <lineage>
        <taxon>Bacteria</taxon>
        <taxon>Bacillati</taxon>
        <taxon>Actinomycetota</taxon>
        <taxon>Actinomycetes</taxon>
        <taxon>Mycobacteriales</taxon>
        <taxon>Mycobacteriaceae</taxon>
        <taxon>Mycobacterium</taxon>
        <taxon>Mycobacterium simiae complex</taxon>
    </lineage>
</organism>
<dbReference type="GO" id="GO:0032259">
    <property type="term" value="P:methylation"/>
    <property type="evidence" value="ECO:0007669"/>
    <property type="project" value="UniProtKB-KW"/>
</dbReference>
<reference evidence="3" key="3">
    <citation type="submission" date="2020-11" db="EMBL/GenBank/DDBJ databases">
        <title>Intraspecies plasmid and genomic variation of Mycobacterium kubicae revealed by the complete genome sequences of two clinical isolates.</title>
        <authorList>
            <person name="Hendrix J.R."/>
            <person name="Epperson L.E."/>
            <person name="Honda J.R."/>
            <person name="Strong M."/>
        </authorList>
    </citation>
    <scope>NUCLEOTIDE SEQUENCE</scope>
    <source>
        <strain evidence="3">JCM 13573</strain>
    </source>
</reference>
<dbReference type="Proteomes" id="UP000465306">
    <property type="component" value="Unassembled WGS sequence"/>
</dbReference>
<evidence type="ECO:0000313" key="4">
    <source>
        <dbReference type="Proteomes" id="UP000465306"/>
    </source>
</evidence>
<dbReference type="EMBL" id="BLKU01000005">
    <property type="protein sequence ID" value="GFG67233.1"/>
    <property type="molecule type" value="Genomic_DNA"/>
</dbReference>
<dbReference type="GO" id="GO:0008757">
    <property type="term" value="F:S-adenosylmethionine-dependent methyltransferase activity"/>
    <property type="evidence" value="ECO:0007669"/>
    <property type="project" value="InterPro"/>
</dbReference>
<sequence length="217" mass="23474">MTTACTVDHPFFARIWPLVAAHEAQAIRKLRRENLTGLSGRVLEVGAGTGTNFALYPPTVQEVVAVEPEPRLAARAQAAAAEAPVPIEVVGQTAEQFGDREPFDAVVCSLVLCSVGEPDAVLRRLYSLLRPGGQLHYLEHVASPGAAGGLQRFVDATFWPRLFGNCHTHRETEQAIVEAGFSVQTSRRELTMPGWLPWPVSELVLGRARRVSSGAAT</sequence>
<dbReference type="InterPro" id="IPR052356">
    <property type="entry name" value="Thiol_S-MT"/>
</dbReference>
<keyword evidence="3" id="KW-0808">Transferase</keyword>
<dbReference type="InterPro" id="IPR013216">
    <property type="entry name" value="Methyltransf_11"/>
</dbReference>
<dbReference type="RefSeq" id="WP_085073551.1">
    <property type="nucleotide sequence ID" value="NZ_BLKU01000005.1"/>
</dbReference>
<keyword evidence="3" id="KW-0489">Methyltransferase</keyword>
<proteinExistence type="predicted"/>
<dbReference type="SUPFAM" id="SSF53335">
    <property type="entry name" value="S-adenosyl-L-methionine-dependent methyltransferases"/>
    <property type="match status" value="1"/>
</dbReference>
<evidence type="ECO:0000313" key="3">
    <source>
        <dbReference type="EMBL" id="QPI36773.1"/>
    </source>
</evidence>